<protein>
    <submittedName>
        <fullName evidence="1">Uncharacterized protein</fullName>
    </submittedName>
</protein>
<evidence type="ECO:0000313" key="1">
    <source>
        <dbReference type="EMBL" id="KAE9382422.1"/>
    </source>
</evidence>
<reference evidence="1" key="1">
    <citation type="journal article" date="2019" name="Environ. Microbiol.">
        <title>Fungal ecological strategies reflected in gene transcription - a case study of two litter decomposers.</title>
        <authorList>
            <person name="Barbi F."/>
            <person name="Kohler A."/>
            <person name="Barry K."/>
            <person name="Baskaran P."/>
            <person name="Daum C."/>
            <person name="Fauchery L."/>
            <person name="Ihrmark K."/>
            <person name="Kuo A."/>
            <person name="LaButti K."/>
            <person name="Lipzen A."/>
            <person name="Morin E."/>
            <person name="Grigoriev I.V."/>
            <person name="Henrissat B."/>
            <person name="Lindahl B."/>
            <person name="Martin F."/>
        </authorList>
    </citation>
    <scope>NUCLEOTIDE SEQUENCE</scope>
    <source>
        <strain evidence="1">JB14</strain>
    </source>
</reference>
<evidence type="ECO:0000313" key="2">
    <source>
        <dbReference type="Proteomes" id="UP000799118"/>
    </source>
</evidence>
<dbReference type="EMBL" id="ML771562">
    <property type="protein sequence ID" value="KAE9382422.1"/>
    <property type="molecule type" value="Genomic_DNA"/>
</dbReference>
<accession>A0A6A4GAD8</accession>
<proteinExistence type="predicted"/>
<keyword evidence="2" id="KW-1185">Reference proteome</keyword>
<sequence>RVLRAPLSRTSSSLVCRSRRLSLEERKASKGSRSIREGVWGEHSFLPVLHKVAIAAGAAIRKNERKKEKARAAEAPHNGLVEACSSKKEGVCSLNAVAAP</sequence>
<gene>
    <name evidence="1" type="ORF">BT96DRAFT_952194</name>
</gene>
<dbReference type="AlphaFoldDB" id="A0A6A4GAD8"/>
<organism evidence="1 2">
    <name type="scientific">Gymnopus androsaceus JB14</name>
    <dbReference type="NCBI Taxonomy" id="1447944"/>
    <lineage>
        <taxon>Eukaryota</taxon>
        <taxon>Fungi</taxon>
        <taxon>Dikarya</taxon>
        <taxon>Basidiomycota</taxon>
        <taxon>Agaricomycotina</taxon>
        <taxon>Agaricomycetes</taxon>
        <taxon>Agaricomycetidae</taxon>
        <taxon>Agaricales</taxon>
        <taxon>Marasmiineae</taxon>
        <taxon>Omphalotaceae</taxon>
        <taxon>Gymnopus</taxon>
    </lineage>
</organism>
<dbReference type="Proteomes" id="UP000799118">
    <property type="component" value="Unassembled WGS sequence"/>
</dbReference>
<feature type="non-terminal residue" evidence="1">
    <location>
        <position position="1"/>
    </location>
</feature>
<name>A0A6A4GAD8_9AGAR</name>